<evidence type="ECO:0000313" key="3">
    <source>
        <dbReference type="Proteomes" id="UP000199681"/>
    </source>
</evidence>
<evidence type="ECO:0000313" key="4">
    <source>
        <dbReference type="Proteomes" id="UP000297963"/>
    </source>
</evidence>
<evidence type="ECO:0000313" key="2">
    <source>
        <dbReference type="EMBL" id="TFB82934.1"/>
    </source>
</evidence>
<name>A0A1I2Z3H6_9MICO</name>
<protein>
    <recommendedName>
        <fullName evidence="5">Hydroxymethylpyrimidine pyrophosphatase</fullName>
    </recommendedName>
</protein>
<dbReference type="SUPFAM" id="SSF56784">
    <property type="entry name" value="HAD-like"/>
    <property type="match status" value="1"/>
</dbReference>
<dbReference type="Proteomes" id="UP000199681">
    <property type="component" value="Unassembled WGS sequence"/>
</dbReference>
<dbReference type="AlphaFoldDB" id="A0A1I2Z3H6"/>
<accession>A0A1I2Z3H6</accession>
<dbReference type="EMBL" id="FOPW01000003">
    <property type="protein sequence ID" value="SFH32354.1"/>
    <property type="molecule type" value="Genomic_DNA"/>
</dbReference>
<dbReference type="InterPro" id="IPR036412">
    <property type="entry name" value="HAD-like_sf"/>
</dbReference>
<reference evidence="2 4" key="2">
    <citation type="submission" date="2019-03" db="EMBL/GenBank/DDBJ databases">
        <title>Genomics of glacier-inhabiting Cryobacterium strains.</title>
        <authorList>
            <person name="Liu Q."/>
            <person name="Xin Y.-H."/>
        </authorList>
    </citation>
    <scope>NUCLEOTIDE SEQUENCE [LARGE SCALE GENOMIC DNA]</scope>
    <source>
        <strain evidence="2 4">Hh34</strain>
    </source>
</reference>
<reference evidence="1 3" key="1">
    <citation type="submission" date="2016-10" db="EMBL/GenBank/DDBJ databases">
        <authorList>
            <person name="Varghese N."/>
            <person name="Submissions S."/>
        </authorList>
    </citation>
    <scope>NUCLEOTIDE SEQUENCE [LARGE SCALE GENOMIC DNA]</scope>
    <source>
        <strain evidence="1 3">GMCC 1.11211</strain>
    </source>
</reference>
<dbReference type="Proteomes" id="UP000297963">
    <property type="component" value="Unassembled WGS sequence"/>
</dbReference>
<evidence type="ECO:0000313" key="1">
    <source>
        <dbReference type="EMBL" id="SFH32354.1"/>
    </source>
</evidence>
<sequence length="292" mass="31624">MSNTPSPLGLLLDVDGPIASPITRTISTPSIVTDLITLAGAHVPIAFITGRSADFIREQVVAPLVAAGLPENFRMYGVCEKGAVWFPIGSDGMGTVVVDRAVALPLAVTDEVRQLVADSFAAEMFFDETKQAMISVEQRTDVSRAAFQARQSEFNDAAFAIMVGHGLGVRFEDRESADASGQIPFRLDATIISTDIESVTLDKNHAAKRALAFFAESGPLPRLWRSVGDSRSDYRMADHLHEAGYDVSHVDVRPADGILDRPYPVIVIGDQIHDEAGATFLRYWVDKLALPA</sequence>
<dbReference type="EMBL" id="SOFE01000023">
    <property type="protein sequence ID" value="TFB82934.1"/>
    <property type="molecule type" value="Genomic_DNA"/>
</dbReference>
<evidence type="ECO:0008006" key="5">
    <source>
        <dbReference type="Google" id="ProtNLM"/>
    </source>
</evidence>
<dbReference type="STRING" id="995038.SAMN05216274_103121"/>
<dbReference type="RefSeq" id="WP_092448589.1">
    <property type="nucleotide sequence ID" value="NZ_BKAC01000001.1"/>
</dbReference>
<keyword evidence="3" id="KW-1185">Reference proteome</keyword>
<proteinExistence type="predicted"/>
<gene>
    <name evidence="2" type="ORF">E3O11_13965</name>
    <name evidence="1" type="ORF">SAMN05216274_103121</name>
</gene>
<comment type="caution">
    <text evidence="2">The sequence shown here is derived from an EMBL/GenBank/DDBJ whole genome shotgun (WGS) entry which is preliminary data.</text>
</comment>
<organism evidence="2 4">
    <name type="scientific">Cryobacterium levicorallinum</name>
    <dbReference type="NCBI Taxonomy" id="995038"/>
    <lineage>
        <taxon>Bacteria</taxon>
        <taxon>Bacillati</taxon>
        <taxon>Actinomycetota</taxon>
        <taxon>Actinomycetes</taxon>
        <taxon>Micrococcales</taxon>
        <taxon>Microbacteriaceae</taxon>
        <taxon>Cryobacterium</taxon>
    </lineage>
</organism>